<keyword evidence="1" id="KW-0732">Signal</keyword>
<feature type="chain" id="PRO_5047026408" evidence="1">
    <location>
        <begin position="34"/>
        <end position="621"/>
    </location>
</feature>
<organism evidence="3 4">
    <name type="scientific">Rhodanobacter lycopersici</name>
    <dbReference type="NCBI Taxonomy" id="3162487"/>
    <lineage>
        <taxon>Bacteria</taxon>
        <taxon>Pseudomonadati</taxon>
        <taxon>Pseudomonadota</taxon>
        <taxon>Gammaproteobacteria</taxon>
        <taxon>Lysobacterales</taxon>
        <taxon>Rhodanobacteraceae</taxon>
        <taxon>Rhodanobacter</taxon>
    </lineage>
</organism>
<reference evidence="3 4" key="1">
    <citation type="submission" date="2024-06" db="EMBL/GenBank/DDBJ databases">
        <authorList>
            <person name="Woo H."/>
        </authorList>
    </citation>
    <scope>NUCLEOTIDE SEQUENCE [LARGE SCALE GENOMIC DNA]</scope>
    <source>
        <strain evidence="3 4">Si-c</strain>
    </source>
</reference>
<dbReference type="InterPro" id="IPR021102">
    <property type="entry name" value="PNGase_A"/>
</dbReference>
<name>A0ABV3QDU6_9GAMM</name>
<feature type="domain" description="Peptide N-acetyl-beta-D-glucosaminyl asparaginase amidase A N-terminal" evidence="2">
    <location>
        <begin position="74"/>
        <end position="384"/>
    </location>
</feature>
<dbReference type="EMBL" id="JBFOHK010000002">
    <property type="protein sequence ID" value="MEW9571661.1"/>
    <property type="molecule type" value="Genomic_DNA"/>
</dbReference>
<accession>A0ABV3QDU6</accession>
<dbReference type="PROSITE" id="PS51257">
    <property type="entry name" value="PROKAR_LIPOPROTEIN"/>
    <property type="match status" value="1"/>
</dbReference>
<proteinExistence type="predicted"/>
<evidence type="ECO:0000259" key="2">
    <source>
        <dbReference type="Pfam" id="PF12222"/>
    </source>
</evidence>
<evidence type="ECO:0000256" key="1">
    <source>
        <dbReference type="SAM" id="SignalP"/>
    </source>
</evidence>
<evidence type="ECO:0000313" key="4">
    <source>
        <dbReference type="Proteomes" id="UP001556220"/>
    </source>
</evidence>
<gene>
    <name evidence="3" type="ORF">ABQJ54_07850</name>
</gene>
<sequence>MSIRLHFVRNLKLPVAQCALAMLACGGWSNAFAQSLMVGSHNVATADPAVPRPPTTPCVVPLYTNQSFDNPSGPTPISYTPPAGCPGPWQKVVLTVDVSMLGTNQFDRTGSIWLGGAILYFGTTQEPSVAPPNATTWHVERDVTDYSALFAVAQTGHSDFVNYVEGPYNGKLSGSAALYFYPLVHGNAHGNHGNGHGHDGDAGGSLQPRPDVVLSMNANPTNGTYALNTTTDQYTATYASLPRNIERAYLDVYAQSQSNDEIWYSCNPNDQGNLSFFGCNNTAFRETEVSIDGRPAGVAPVYPWIYTGGTGNPWLWEPIPGVQTLSFTPYRVDLTPFAGLLDDGKTHTVSLSVFNANQYFSVAGNLLLYLDHGSKRVTGSVISNTLAAAPTPKVVENLTTDANNDVTGGNITVTSNRRFTITGVVATSHGVVQTQVAQDVAFSNSQDYSLPANSEGENIVQTSTVDSTTTRTDGRRTTILREHRSYPLKLDLGYFEQPDGTYQQYSDVKEQGFRQSVALQPLLSLPVSATLDNAFDGNNTILINSAQTAITGVTDTYSNQDYRYKDSFGECYSRKISSKDNALTGWVDGAACWMGANNLSWRDRFSQFASRAYGATVQLLP</sequence>
<protein>
    <submittedName>
        <fullName evidence="3">Peptide-N4-asparagine amidase</fullName>
    </submittedName>
</protein>
<dbReference type="Proteomes" id="UP001556220">
    <property type="component" value="Unassembled WGS sequence"/>
</dbReference>
<comment type="caution">
    <text evidence="3">The sequence shown here is derived from an EMBL/GenBank/DDBJ whole genome shotgun (WGS) entry which is preliminary data.</text>
</comment>
<dbReference type="PANTHER" id="PTHR31104">
    <property type="entry name" value="PEPTIDE-N4-(N-ACETYL-BETA-GLUCOSAMINYL)ASPARAGINE AMIDASE A PROTEIN"/>
    <property type="match status" value="1"/>
</dbReference>
<dbReference type="Pfam" id="PF25156">
    <property type="entry name" value="PNGase_A_C"/>
    <property type="match status" value="1"/>
</dbReference>
<dbReference type="RefSeq" id="WP_367853742.1">
    <property type="nucleotide sequence ID" value="NZ_JBFOHK010000002.1"/>
</dbReference>
<keyword evidence="4" id="KW-1185">Reference proteome</keyword>
<evidence type="ECO:0000313" key="3">
    <source>
        <dbReference type="EMBL" id="MEW9571661.1"/>
    </source>
</evidence>
<dbReference type="InterPro" id="IPR056948">
    <property type="entry name" value="PNGaseA_N"/>
</dbReference>
<dbReference type="Pfam" id="PF12222">
    <property type="entry name" value="PNGaseA"/>
    <property type="match status" value="1"/>
</dbReference>
<feature type="signal peptide" evidence="1">
    <location>
        <begin position="1"/>
        <end position="33"/>
    </location>
</feature>